<dbReference type="GO" id="GO:0016787">
    <property type="term" value="F:hydrolase activity"/>
    <property type="evidence" value="ECO:0007669"/>
    <property type="project" value="UniProtKB-KW"/>
</dbReference>
<organism evidence="11 12">
    <name type="scientific">Lujinxingia vulgaris</name>
    <dbReference type="NCBI Taxonomy" id="2600176"/>
    <lineage>
        <taxon>Bacteria</taxon>
        <taxon>Deltaproteobacteria</taxon>
        <taxon>Bradymonadales</taxon>
        <taxon>Lujinxingiaceae</taxon>
        <taxon>Lujinxingia</taxon>
    </lineage>
</organism>
<dbReference type="GO" id="GO:0003676">
    <property type="term" value="F:nucleic acid binding"/>
    <property type="evidence" value="ECO:0007669"/>
    <property type="project" value="InterPro"/>
</dbReference>
<dbReference type="CDD" id="cd00268">
    <property type="entry name" value="DEADc"/>
    <property type="match status" value="1"/>
</dbReference>
<dbReference type="SMART" id="SM00490">
    <property type="entry name" value="HELICc"/>
    <property type="match status" value="1"/>
</dbReference>
<feature type="domain" description="DEAD-box RNA helicase Q" evidence="10">
    <location>
        <begin position="7"/>
        <end position="35"/>
    </location>
</feature>
<evidence type="ECO:0000259" key="8">
    <source>
        <dbReference type="PROSITE" id="PS51192"/>
    </source>
</evidence>
<dbReference type="Gene3D" id="3.40.50.300">
    <property type="entry name" value="P-loop containing nucleotide triphosphate hydrolases"/>
    <property type="match status" value="2"/>
</dbReference>
<keyword evidence="1" id="KW-0547">Nucleotide-binding</keyword>
<dbReference type="InterPro" id="IPR027417">
    <property type="entry name" value="P-loop_NTPase"/>
</dbReference>
<comment type="similarity">
    <text evidence="5">Belongs to the DEAD box helicase family.</text>
</comment>
<dbReference type="GO" id="GO:0005524">
    <property type="term" value="F:ATP binding"/>
    <property type="evidence" value="ECO:0007669"/>
    <property type="project" value="UniProtKB-KW"/>
</dbReference>
<dbReference type="PROSITE" id="PS51195">
    <property type="entry name" value="Q_MOTIF"/>
    <property type="match status" value="1"/>
</dbReference>
<dbReference type="InterPro" id="IPR012677">
    <property type="entry name" value="Nucleotide-bd_a/b_plait_sf"/>
</dbReference>
<dbReference type="Proteomes" id="UP000321412">
    <property type="component" value="Unassembled WGS sequence"/>
</dbReference>
<proteinExistence type="inferred from homology"/>
<keyword evidence="3 11" id="KW-0347">Helicase</keyword>
<feature type="compositionally biased region" description="Low complexity" evidence="7">
    <location>
        <begin position="584"/>
        <end position="601"/>
    </location>
</feature>
<evidence type="ECO:0000256" key="2">
    <source>
        <dbReference type="ARBA" id="ARBA00022801"/>
    </source>
</evidence>
<gene>
    <name evidence="11" type="ORF">FRC98_02270</name>
</gene>
<evidence type="ECO:0000313" key="11">
    <source>
        <dbReference type="EMBL" id="TXD39248.1"/>
    </source>
</evidence>
<dbReference type="InterPro" id="IPR001650">
    <property type="entry name" value="Helicase_C-like"/>
</dbReference>
<comment type="caution">
    <text evidence="11">The sequence shown here is derived from an EMBL/GenBank/DDBJ whole genome shotgun (WGS) entry which is preliminary data.</text>
</comment>
<accession>A0A5C6XI98</accession>
<dbReference type="GO" id="GO:0003724">
    <property type="term" value="F:RNA helicase activity"/>
    <property type="evidence" value="ECO:0007669"/>
    <property type="project" value="InterPro"/>
</dbReference>
<feature type="short sequence motif" description="Q motif" evidence="6">
    <location>
        <begin position="7"/>
        <end position="35"/>
    </location>
</feature>
<dbReference type="Gene3D" id="3.30.70.330">
    <property type="match status" value="1"/>
</dbReference>
<dbReference type="SUPFAM" id="SSF52540">
    <property type="entry name" value="P-loop containing nucleoside triphosphate hydrolases"/>
    <property type="match status" value="1"/>
</dbReference>
<protein>
    <submittedName>
        <fullName evidence="11">DEAD/DEAH box helicase</fullName>
    </submittedName>
</protein>
<reference evidence="11 12" key="1">
    <citation type="submission" date="2019-08" db="EMBL/GenBank/DDBJ databases">
        <title>Bradymonadales sp. TMQ4.</title>
        <authorList>
            <person name="Liang Q."/>
        </authorList>
    </citation>
    <scope>NUCLEOTIDE SEQUENCE [LARGE SCALE GENOMIC DNA]</scope>
    <source>
        <strain evidence="11 12">TMQ4</strain>
    </source>
</reference>
<dbReference type="PANTHER" id="PTHR47959:SF1">
    <property type="entry name" value="ATP-DEPENDENT RNA HELICASE DBPA"/>
    <property type="match status" value="1"/>
</dbReference>
<dbReference type="Pfam" id="PF00270">
    <property type="entry name" value="DEAD"/>
    <property type="match status" value="1"/>
</dbReference>
<keyword evidence="2" id="KW-0378">Hydrolase</keyword>
<evidence type="ECO:0000256" key="7">
    <source>
        <dbReference type="SAM" id="MobiDB-lite"/>
    </source>
</evidence>
<evidence type="ECO:0000313" key="12">
    <source>
        <dbReference type="Proteomes" id="UP000321412"/>
    </source>
</evidence>
<dbReference type="EMBL" id="VOSM01000001">
    <property type="protein sequence ID" value="TXD39248.1"/>
    <property type="molecule type" value="Genomic_DNA"/>
</dbReference>
<sequence length="727" mass="79739">MLTTAEHTFDDFYLSDEMRRALDAIGYTRPTKAQVAAIPLILAGIDLILQSQTGSGKTAAFGIPMIEMLEPVPGRIDVLVLAPTRELAQQVCNEFERLGQFKRVKATAIYGGTSYERQYEELEKSSIVVATPGRLIDLCERGKIDLSQLRLLCLDEADEMLSMGFRDDIEAIMAFLPEERQSLLFSATITDEIKALGNKTLFYPENVLLSTDSVASVDVAHSYYPVRGVGRPRDLIKVLEYEEPDSAIIFANTKDDTFMVTSFLKRHGYRADVLNGDLPQKEREKTLAALRDGKIDYIVATDVAARGIDISDLSHVINFVLPDSAEVYIHRTGRTGRAGKKGKAISLIAPNEVATFFQVRKMYSVNLIERSLPTPVEIMKARQRRGLTRIATQLEGRNDLPYGAHMGIAEILLNEASEGGDLDPVRTVARLLAIAERVQKGAPLSASVEASAAAAPAAKTEAPKAEEKKVETKTTEAPKAEEKKVEAKTTEAPRAEEKKVEAKTTEAPKADEKKVEAKKTEAPRAEEKKAEDKKESAETTQESGGEQREEGSGRRRRRRGARRRSRGSHGSSAQPQEVQEEAAAKAPTAPSAEESSPAPEANKPRRERTRRRSRAARSGSSQGGNKGASAPVPTPVAVAVAAPAAPAPRDTRKMYLNLGSSTFGSDEELVTMLCYMSGMDPEDFGDLQMESTYSFIHVRREYFRDVVVALNGQVWEGNNLTAEAARK</sequence>
<dbReference type="InterPro" id="IPR050079">
    <property type="entry name" value="DEAD_box_RNA_helicase"/>
</dbReference>
<name>A0A5C6XI98_9DELT</name>
<keyword evidence="4" id="KW-0067">ATP-binding</keyword>
<evidence type="ECO:0000256" key="6">
    <source>
        <dbReference type="PROSITE-ProRule" id="PRU00552"/>
    </source>
</evidence>
<dbReference type="RefSeq" id="WP_146979679.1">
    <property type="nucleotide sequence ID" value="NZ_VOSM01000001.1"/>
</dbReference>
<dbReference type="Pfam" id="PF00271">
    <property type="entry name" value="Helicase_C"/>
    <property type="match status" value="1"/>
</dbReference>
<dbReference type="AlphaFoldDB" id="A0A5C6XI98"/>
<dbReference type="InterPro" id="IPR014014">
    <property type="entry name" value="RNA_helicase_DEAD_Q_motif"/>
</dbReference>
<dbReference type="PANTHER" id="PTHR47959">
    <property type="entry name" value="ATP-DEPENDENT RNA HELICASE RHLE-RELATED"/>
    <property type="match status" value="1"/>
</dbReference>
<keyword evidence="12" id="KW-1185">Reference proteome</keyword>
<dbReference type="SMART" id="SM00487">
    <property type="entry name" value="DEXDc"/>
    <property type="match status" value="1"/>
</dbReference>
<feature type="compositionally biased region" description="Basic residues" evidence="7">
    <location>
        <begin position="554"/>
        <end position="567"/>
    </location>
</feature>
<dbReference type="InterPro" id="IPR014001">
    <property type="entry name" value="Helicase_ATP-bd"/>
</dbReference>
<evidence type="ECO:0000256" key="5">
    <source>
        <dbReference type="ARBA" id="ARBA00038437"/>
    </source>
</evidence>
<dbReference type="InterPro" id="IPR011545">
    <property type="entry name" value="DEAD/DEAH_box_helicase_dom"/>
</dbReference>
<dbReference type="CDD" id="cd18787">
    <property type="entry name" value="SF2_C_DEAD"/>
    <property type="match status" value="1"/>
</dbReference>
<feature type="compositionally biased region" description="Basic residues" evidence="7">
    <location>
        <begin position="605"/>
        <end position="615"/>
    </location>
</feature>
<dbReference type="GO" id="GO:0005829">
    <property type="term" value="C:cytosol"/>
    <property type="evidence" value="ECO:0007669"/>
    <property type="project" value="TreeGrafter"/>
</dbReference>
<dbReference type="PROSITE" id="PS51192">
    <property type="entry name" value="HELICASE_ATP_BIND_1"/>
    <property type="match status" value="1"/>
</dbReference>
<evidence type="ECO:0000259" key="9">
    <source>
        <dbReference type="PROSITE" id="PS51194"/>
    </source>
</evidence>
<dbReference type="OrthoDB" id="9805696at2"/>
<dbReference type="InterPro" id="IPR044742">
    <property type="entry name" value="DEAD/DEAH_RhlB"/>
</dbReference>
<evidence type="ECO:0000256" key="4">
    <source>
        <dbReference type="ARBA" id="ARBA00022840"/>
    </source>
</evidence>
<feature type="domain" description="Helicase C-terminal" evidence="9">
    <location>
        <begin position="234"/>
        <end position="380"/>
    </location>
</feature>
<feature type="compositionally biased region" description="Low complexity" evidence="7">
    <location>
        <begin position="568"/>
        <end position="577"/>
    </location>
</feature>
<evidence type="ECO:0000256" key="3">
    <source>
        <dbReference type="ARBA" id="ARBA00022806"/>
    </source>
</evidence>
<evidence type="ECO:0000259" key="10">
    <source>
        <dbReference type="PROSITE" id="PS51195"/>
    </source>
</evidence>
<dbReference type="PROSITE" id="PS51194">
    <property type="entry name" value="HELICASE_CTER"/>
    <property type="match status" value="1"/>
</dbReference>
<feature type="compositionally biased region" description="Basic and acidic residues" evidence="7">
    <location>
        <begin position="461"/>
        <end position="537"/>
    </location>
</feature>
<evidence type="ECO:0000256" key="1">
    <source>
        <dbReference type="ARBA" id="ARBA00022741"/>
    </source>
</evidence>
<feature type="region of interest" description="Disordered" evidence="7">
    <location>
        <begin position="453"/>
        <end position="632"/>
    </location>
</feature>
<feature type="domain" description="Helicase ATP-binding" evidence="8">
    <location>
        <begin position="38"/>
        <end position="207"/>
    </location>
</feature>